<evidence type="ECO:0000313" key="2">
    <source>
        <dbReference type="Proteomes" id="UP000614996"/>
    </source>
</evidence>
<evidence type="ECO:0000313" key="1">
    <source>
        <dbReference type="EMBL" id="GIL25451.1"/>
    </source>
</evidence>
<protein>
    <submittedName>
        <fullName evidence="1">Uncharacterized protein</fullName>
    </submittedName>
</protein>
<comment type="caution">
    <text evidence="1">The sequence shown here is derived from an EMBL/GenBank/DDBJ whole genome shotgun (WGS) entry which is preliminary data.</text>
</comment>
<dbReference type="Proteomes" id="UP000614996">
    <property type="component" value="Unassembled WGS sequence"/>
</dbReference>
<accession>A0A8J4A5K3</accession>
<dbReference type="AlphaFoldDB" id="A0A8J4A5K3"/>
<organism evidence="1 2">
    <name type="scientific">Actinocatenispora comari</name>
    <dbReference type="NCBI Taxonomy" id="2807577"/>
    <lineage>
        <taxon>Bacteria</taxon>
        <taxon>Bacillati</taxon>
        <taxon>Actinomycetota</taxon>
        <taxon>Actinomycetes</taxon>
        <taxon>Micromonosporales</taxon>
        <taxon>Micromonosporaceae</taxon>
        <taxon>Actinocatenispora</taxon>
    </lineage>
</organism>
<dbReference type="EMBL" id="BOPO01000006">
    <property type="protein sequence ID" value="GIL25451.1"/>
    <property type="molecule type" value="Genomic_DNA"/>
</dbReference>
<keyword evidence="2" id="KW-1185">Reference proteome</keyword>
<dbReference type="RefSeq" id="WP_207123064.1">
    <property type="nucleotide sequence ID" value="NZ_BOPO01000006.1"/>
</dbReference>
<gene>
    <name evidence="1" type="ORF">NUM_07060</name>
</gene>
<proteinExistence type="predicted"/>
<reference evidence="2" key="1">
    <citation type="journal article" date="2021" name="Int. J. Syst. Evol. Microbiol.">
        <title>Actinocatenispora comari sp. nov., an endophytic actinomycete isolated from aerial parts of Comarum salesowianum.</title>
        <authorList>
            <person name="Oyunbileg N."/>
            <person name="Iizaka Y."/>
            <person name="Hamada M."/>
            <person name="Davaapurev B.O."/>
            <person name="Fukumoto A."/>
            <person name="Tsetseg B."/>
            <person name="Kato F."/>
            <person name="Tamura T."/>
            <person name="Batkhuu J."/>
            <person name="Anzai Y."/>
        </authorList>
    </citation>
    <scope>NUCLEOTIDE SEQUENCE [LARGE SCALE GENOMIC DNA]</scope>
    <source>
        <strain evidence="2">NUM-2625</strain>
    </source>
</reference>
<sequence>MSRVDADEVLLLWRALRAFRSGKRPECAPRGRPAHSACPLFAGCPRWSQPDDYRAALDESAEATERRRASWPCSRLMDLLGPDTTTIR</sequence>
<name>A0A8J4A5K3_9ACTN</name>